<accession>A0A8X7W2M9</accession>
<proteinExistence type="predicted"/>
<evidence type="ECO:0000313" key="1">
    <source>
        <dbReference type="EMBL" id="KAG2322566.1"/>
    </source>
</evidence>
<dbReference type="Proteomes" id="UP000886595">
    <property type="component" value="Unassembled WGS sequence"/>
</dbReference>
<reference evidence="1 2" key="1">
    <citation type="submission" date="2020-02" db="EMBL/GenBank/DDBJ databases">
        <authorList>
            <person name="Ma Q."/>
            <person name="Huang Y."/>
            <person name="Song X."/>
            <person name="Pei D."/>
        </authorList>
    </citation>
    <scope>NUCLEOTIDE SEQUENCE [LARGE SCALE GENOMIC DNA]</scope>
    <source>
        <strain evidence="1">Sxm20200214</strain>
        <tissue evidence="1">Leaf</tissue>
    </source>
</reference>
<keyword evidence="2" id="KW-1185">Reference proteome</keyword>
<dbReference type="EMBL" id="JAAMPC010000003">
    <property type="protein sequence ID" value="KAG2322566.1"/>
    <property type="molecule type" value="Genomic_DNA"/>
</dbReference>
<name>A0A8X7W2M9_BRACI</name>
<organism evidence="1 2">
    <name type="scientific">Brassica carinata</name>
    <name type="common">Ethiopian mustard</name>
    <name type="synonym">Abyssinian cabbage</name>
    <dbReference type="NCBI Taxonomy" id="52824"/>
    <lineage>
        <taxon>Eukaryota</taxon>
        <taxon>Viridiplantae</taxon>
        <taxon>Streptophyta</taxon>
        <taxon>Embryophyta</taxon>
        <taxon>Tracheophyta</taxon>
        <taxon>Spermatophyta</taxon>
        <taxon>Magnoliopsida</taxon>
        <taxon>eudicotyledons</taxon>
        <taxon>Gunneridae</taxon>
        <taxon>Pentapetalae</taxon>
        <taxon>rosids</taxon>
        <taxon>malvids</taxon>
        <taxon>Brassicales</taxon>
        <taxon>Brassicaceae</taxon>
        <taxon>Brassiceae</taxon>
        <taxon>Brassica</taxon>
    </lineage>
</organism>
<gene>
    <name evidence="1" type="ORF">Bca52824_015779</name>
</gene>
<dbReference type="AlphaFoldDB" id="A0A8X7W2M9"/>
<protein>
    <submittedName>
        <fullName evidence="1">Uncharacterized protein</fullName>
    </submittedName>
</protein>
<evidence type="ECO:0000313" key="2">
    <source>
        <dbReference type="Proteomes" id="UP000886595"/>
    </source>
</evidence>
<sequence length="90" mass="10244">MINGSNSQGEVKESLSSSGIHLSKDLIDRVLKRARYSHANPLQALELYGYAAARRAFHHSPFSLDTMLYILGRNRKFDQIEEEEEGRYGC</sequence>
<comment type="caution">
    <text evidence="1">The sequence shown here is derived from an EMBL/GenBank/DDBJ whole genome shotgun (WGS) entry which is preliminary data.</text>
</comment>